<proteinExistence type="predicted"/>
<dbReference type="Proteomes" id="UP001381693">
    <property type="component" value="Unassembled WGS sequence"/>
</dbReference>
<protein>
    <submittedName>
        <fullName evidence="2">Uncharacterized protein</fullName>
    </submittedName>
</protein>
<feature type="region of interest" description="Disordered" evidence="1">
    <location>
        <begin position="91"/>
        <end position="137"/>
    </location>
</feature>
<sequence length="191" mass="21967">MAQRKITTRRLRSTYIKIKSRSVSDLTHLFLDSKVNANIEKEGEKERLKWESDLKKKMKEKETDVIVHENNLNKERSCGGVESVDYTLEMKSTEEKKIEEKKSDASENKGNGELTGVSDDGGAEMNSCTTDGENEQSNWTENCEFDFHITEEHIIDDYSLTRHFIDPYSRHMAENALDTHHPLGLTKEPSQ</sequence>
<comment type="caution">
    <text evidence="2">The sequence shown here is derived from an EMBL/GenBank/DDBJ whole genome shotgun (WGS) entry which is preliminary data.</text>
</comment>
<evidence type="ECO:0000256" key="1">
    <source>
        <dbReference type="SAM" id="MobiDB-lite"/>
    </source>
</evidence>
<dbReference type="EMBL" id="JAXCGZ010007598">
    <property type="protein sequence ID" value="KAK7079020.1"/>
    <property type="molecule type" value="Genomic_DNA"/>
</dbReference>
<evidence type="ECO:0000313" key="3">
    <source>
        <dbReference type="Proteomes" id="UP001381693"/>
    </source>
</evidence>
<evidence type="ECO:0000313" key="2">
    <source>
        <dbReference type="EMBL" id="KAK7079020.1"/>
    </source>
</evidence>
<feature type="compositionally biased region" description="Polar residues" evidence="1">
    <location>
        <begin position="126"/>
        <end position="137"/>
    </location>
</feature>
<accession>A0AAN8X6Z4</accession>
<name>A0AAN8X6Z4_HALRR</name>
<keyword evidence="3" id="KW-1185">Reference proteome</keyword>
<feature type="compositionally biased region" description="Basic and acidic residues" evidence="1">
    <location>
        <begin position="91"/>
        <end position="107"/>
    </location>
</feature>
<organism evidence="2 3">
    <name type="scientific">Halocaridina rubra</name>
    <name type="common">Hawaiian red shrimp</name>
    <dbReference type="NCBI Taxonomy" id="373956"/>
    <lineage>
        <taxon>Eukaryota</taxon>
        <taxon>Metazoa</taxon>
        <taxon>Ecdysozoa</taxon>
        <taxon>Arthropoda</taxon>
        <taxon>Crustacea</taxon>
        <taxon>Multicrustacea</taxon>
        <taxon>Malacostraca</taxon>
        <taxon>Eumalacostraca</taxon>
        <taxon>Eucarida</taxon>
        <taxon>Decapoda</taxon>
        <taxon>Pleocyemata</taxon>
        <taxon>Caridea</taxon>
        <taxon>Atyoidea</taxon>
        <taxon>Atyidae</taxon>
        <taxon>Halocaridina</taxon>
    </lineage>
</organism>
<gene>
    <name evidence="2" type="ORF">SK128_002778</name>
</gene>
<reference evidence="2 3" key="1">
    <citation type="submission" date="2023-11" db="EMBL/GenBank/DDBJ databases">
        <title>Halocaridina rubra genome assembly.</title>
        <authorList>
            <person name="Smith C."/>
        </authorList>
    </citation>
    <scope>NUCLEOTIDE SEQUENCE [LARGE SCALE GENOMIC DNA]</scope>
    <source>
        <strain evidence="2">EP-1</strain>
        <tissue evidence="2">Whole</tissue>
    </source>
</reference>
<dbReference type="AlphaFoldDB" id="A0AAN8X6Z4"/>